<keyword evidence="9" id="KW-1185">Reference proteome</keyword>
<evidence type="ECO:0000256" key="4">
    <source>
        <dbReference type="ARBA" id="ARBA00023163"/>
    </source>
</evidence>
<dbReference type="GO" id="GO:0043531">
    <property type="term" value="F:ADP binding"/>
    <property type="evidence" value="ECO:0007669"/>
    <property type="project" value="InterPro"/>
</dbReference>
<dbReference type="InterPro" id="IPR019734">
    <property type="entry name" value="TPR_rpt"/>
</dbReference>
<evidence type="ECO:0000256" key="6">
    <source>
        <dbReference type="PROSITE-ProRule" id="PRU01091"/>
    </source>
</evidence>
<protein>
    <submittedName>
        <fullName evidence="8">SARP family transcriptional regulator</fullName>
    </submittedName>
</protein>
<proteinExistence type="inferred from homology"/>
<organism evidence="8 9">
    <name type="scientific">Planobispora siamensis</name>
    <dbReference type="NCBI Taxonomy" id="936338"/>
    <lineage>
        <taxon>Bacteria</taxon>
        <taxon>Bacillati</taxon>
        <taxon>Actinomycetota</taxon>
        <taxon>Actinomycetes</taxon>
        <taxon>Streptosporangiales</taxon>
        <taxon>Streptosporangiaceae</taxon>
        <taxon>Planobispora</taxon>
    </lineage>
</organism>
<evidence type="ECO:0000313" key="9">
    <source>
        <dbReference type="Proteomes" id="UP000619788"/>
    </source>
</evidence>
<dbReference type="Pfam" id="PF00486">
    <property type="entry name" value="Trans_reg_C"/>
    <property type="match status" value="1"/>
</dbReference>
<feature type="repeat" description="TPR" evidence="5">
    <location>
        <begin position="853"/>
        <end position="886"/>
    </location>
</feature>
<dbReference type="InterPro" id="IPR011990">
    <property type="entry name" value="TPR-like_helical_dom_sf"/>
</dbReference>
<dbReference type="InterPro" id="IPR051677">
    <property type="entry name" value="AfsR-DnrI-RedD_regulator"/>
</dbReference>
<dbReference type="Pfam" id="PF03704">
    <property type="entry name" value="BTAD"/>
    <property type="match status" value="1"/>
</dbReference>
<dbReference type="InterPro" id="IPR036388">
    <property type="entry name" value="WH-like_DNA-bd_sf"/>
</dbReference>
<keyword evidence="2" id="KW-0805">Transcription regulation</keyword>
<evidence type="ECO:0000259" key="7">
    <source>
        <dbReference type="PROSITE" id="PS51755"/>
    </source>
</evidence>
<dbReference type="InterPro" id="IPR001867">
    <property type="entry name" value="OmpR/PhoB-type_DNA-bd"/>
</dbReference>
<dbReference type="Gene3D" id="3.40.50.300">
    <property type="entry name" value="P-loop containing nucleotide triphosphate hydrolases"/>
    <property type="match status" value="1"/>
</dbReference>
<name>A0A8J3S703_9ACTN</name>
<dbReference type="PANTHER" id="PTHR35807">
    <property type="entry name" value="TRANSCRIPTIONAL REGULATOR REDD-RELATED"/>
    <property type="match status" value="1"/>
</dbReference>
<dbReference type="SUPFAM" id="SSF48452">
    <property type="entry name" value="TPR-like"/>
    <property type="match status" value="3"/>
</dbReference>
<dbReference type="GO" id="GO:0006355">
    <property type="term" value="P:regulation of DNA-templated transcription"/>
    <property type="evidence" value="ECO:0007669"/>
    <property type="project" value="InterPro"/>
</dbReference>
<dbReference type="CDD" id="cd15831">
    <property type="entry name" value="BTAD"/>
    <property type="match status" value="1"/>
</dbReference>
<evidence type="ECO:0000256" key="5">
    <source>
        <dbReference type="PROSITE-ProRule" id="PRU00339"/>
    </source>
</evidence>
<comment type="caution">
    <text evidence="8">The sequence shown here is derived from an EMBL/GenBank/DDBJ whole genome shotgun (WGS) entry which is preliminary data.</text>
</comment>
<dbReference type="Proteomes" id="UP000619788">
    <property type="component" value="Unassembled WGS sequence"/>
</dbReference>
<dbReference type="Gene3D" id="1.25.40.10">
    <property type="entry name" value="Tetratricopeptide repeat domain"/>
    <property type="match status" value="2"/>
</dbReference>
<dbReference type="SMART" id="SM00862">
    <property type="entry name" value="Trans_reg_C"/>
    <property type="match status" value="1"/>
</dbReference>
<dbReference type="GO" id="GO:0000160">
    <property type="term" value="P:phosphorelay signal transduction system"/>
    <property type="evidence" value="ECO:0007669"/>
    <property type="project" value="InterPro"/>
</dbReference>
<evidence type="ECO:0000256" key="1">
    <source>
        <dbReference type="ARBA" id="ARBA00005820"/>
    </source>
</evidence>
<dbReference type="SMART" id="SM01043">
    <property type="entry name" value="BTAD"/>
    <property type="match status" value="1"/>
</dbReference>
<dbReference type="PANTHER" id="PTHR35807:SF1">
    <property type="entry name" value="TRANSCRIPTIONAL REGULATOR REDD"/>
    <property type="match status" value="1"/>
</dbReference>
<dbReference type="InterPro" id="IPR016032">
    <property type="entry name" value="Sig_transdc_resp-reg_C-effctor"/>
</dbReference>
<dbReference type="AlphaFoldDB" id="A0A8J3S703"/>
<sequence length="993" mass="107511">MGTCREVRVLGPVEVVVDGTLLTISGRRQRVVMALLALNAGRVVPLDLIIDAVWGEDPPASARNQIAICVTQLRRVLRASGEELIAAVPPGYQLRPNAVTVDLSLAEELVRAGRRAREDDDPEAAAAHLRAALDLWRGETLSGLSSDTMAAEAARLEEWRLTVTEEYLDLKLARGLGGEVVTELATLVDLHPFRETLRATLMRALYAGGRQAEALEVYRQGRRILADELGVDPGPELQATHDAILHGELDSAPAPAPRETAPAPVPATTPVAVAQLPSNIAGFVARERELAEMDRIFAECRDAGVPTCIVVTSMGGVGKTGLAVRWAHRVAEHFPDGQLFIDLHGYTEQAAPLTPEAALDRFLRTLGVPGERVPPGLDDREALLRSMLAGRRVLFLLDNARTSAQVRPLLPGAPGCAVVITTRDQLTDLVVREGAHPLRLPNLNAEESAALLGAIVGAERMDGEREATARLAELCDGLPLALRIAGARLLARPHWTPATLAARLGDEQRRLAEFNHGEVGLRANFSLSYQGLSRPAAELFRRLGLLNTPDFADWITAALLDTDLAEAQNHLEELLDAQLVSTVGRDSAGRLRYRMHDLVRLYAREQALAEEPESCRREALRRVLGCLLTLAHEANRRERGGDFTIIRGESAYWRPPGGLDDQLLAVPLDWLEAERHVLVAGVTLAAEAGLDELAWELALAGVTLFEARGYLDDWRHTHEQALAAVRRGGTRLGEATMAYSLGGLELYYGAKSSALLDTALQVFDEVGNAHGRALALRYIGLSEHFRGRHDEALALYEAALPPLREAGDRAAEAHVLGCMAQIAILREEFETADARLQEALAICKGVGYQRGQAQALWRLGELHAHRGDTTRAAEAFTEALELVRQRRDTLGEAYILCGLGETRILQGRLADARDTLVEARRTAGDAGQAVAYARACLSLARAVTALGEPAWAEELLREAISVSGDGAAPIWEKRAQAALEGLSGDPITGFSCP</sequence>
<dbReference type="Pfam" id="PF13424">
    <property type="entry name" value="TPR_12"/>
    <property type="match status" value="1"/>
</dbReference>
<accession>A0A8J3S703</accession>
<keyword evidence="4" id="KW-0804">Transcription</keyword>
<evidence type="ECO:0000313" key="8">
    <source>
        <dbReference type="EMBL" id="GIH89456.1"/>
    </source>
</evidence>
<dbReference type="GO" id="GO:0003677">
    <property type="term" value="F:DNA binding"/>
    <property type="evidence" value="ECO:0007669"/>
    <property type="project" value="UniProtKB-UniRule"/>
</dbReference>
<dbReference type="EMBL" id="BOOJ01000002">
    <property type="protein sequence ID" value="GIH89456.1"/>
    <property type="molecule type" value="Genomic_DNA"/>
</dbReference>
<comment type="similarity">
    <text evidence="1">Belongs to the AfsR/DnrI/RedD regulatory family.</text>
</comment>
<dbReference type="InterPro" id="IPR027417">
    <property type="entry name" value="P-loop_NTPase"/>
</dbReference>
<keyword evidence="5" id="KW-0802">TPR repeat</keyword>
<dbReference type="InterPro" id="IPR005158">
    <property type="entry name" value="BTAD"/>
</dbReference>
<evidence type="ECO:0000256" key="3">
    <source>
        <dbReference type="ARBA" id="ARBA00023125"/>
    </source>
</evidence>
<dbReference type="SUPFAM" id="SSF46894">
    <property type="entry name" value="C-terminal effector domain of the bipartite response regulators"/>
    <property type="match status" value="1"/>
</dbReference>
<gene>
    <name evidence="8" type="ORF">Psi01_00860</name>
</gene>
<dbReference type="PROSITE" id="PS51755">
    <property type="entry name" value="OMPR_PHOB"/>
    <property type="match status" value="1"/>
</dbReference>
<reference evidence="8 9" key="1">
    <citation type="submission" date="2021-01" db="EMBL/GenBank/DDBJ databases">
        <title>Whole genome shotgun sequence of Planobispora siamensis NBRC 107568.</title>
        <authorList>
            <person name="Komaki H."/>
            <person name="Tamura T."/>
        </authorList>
    </citation>
    <scope>NUCLEOTIDE SEQUENCE [LARGE SCALE GENOMIC DNA]</scope>
    <source>
        <strain evidence="8 9">NBRC 107568</strain>
    </source>
</reference>
<feature type="domain" description="OmpR/PhoB-type" evidence="7">
    <location>
        <begin position="1"/>
        <end position="96"/>
    </location>
</feature>
<dbReference type="PRINTS" id="PR00364">
    <property type="entry name" value="DISEASERSIST"/>
</dbReference>
<dbReference type="RefSeq" id="WP_204061869.1">
    <property type="nucleotide sequence ID" value="NZ_BOOJ01000002.1"/>
</dbReference>
<dbReference type="SUPFAM" id="SSF52540">
    <property type="entry name" value="P-loop containing nucleoside triphosphate hydrolases"/>
    <property type="match status" value="1"/>
</dbReference>
<dbReference type="PROSITE" id="PS50005">
    <property type="entry name" value="TPR"/>
    <property type="match status" value="1"/>
</dbReference>
<feature type="DNA-binding region" description="OmpR/PhoB-type" evidence="6">
    <location>
        <begin position="1"/>
        <end position="96"/>
    </location>
</feature>
<keyword evidence="3 6" id="KW-0238">DNA-binding</keyword>
<evidence type="ECO:0000256" key="2">
    <source>
        <dbReference type="ARBA" id="ARBA00023015"/>
    </source>
</evidence>
<dbReference type="Gene3D" id="1.10.10.10">
    <property type="entry name" value="Winged helix-like DNA-binding domain superfamily/Winged helix DNA-binding domain"/>
    <property type="match status" value="1"/>
</dbReference>
<dbReference type="SMART" id="SM00028">
    <property type="entry name" value="TPR"/>
    <property type="match status" value="5"/>
</dbReference>